<protein>
    <submittedName>
        <fullName evidence="1">Uncharacterized protein</fullName>
    </submittedName>
</protein>
<evidence type="ECO:0000313" key="1">
    <source>
        <dbReference type="EMBL" id="VAW48846.1"/>
    </source>
</evidence>
<accession>A0A3B0WWW6</accession>
<dbReference type="AlphaFoldDB" id="A0A3B0WWW6"/>
<reference evidence="1" key="1">
    <citation type="submission" date="2018-06" db="EMBL/GenBank/DDBJ databases">
        <authorList>
            <person name="Zhirakovskaya E."/>
        </authorList>
    </citation>
    <scope>NUCLEOTIDE SEQUENCE</scope>
</reference>
<dbReference type="EMBL" id="UOFB01000297">
    <property type="protein sequence ID" value="VAW48846.1"/>
    <property type="molecule type" value="Genomic_DNA"/>
</dbReference>
<name>A0A3B0WWW6_9ZZZZ</name>
<sequence>MKDVYITPKKMFKVIGSTLSHSIIEHDNHIIHKMQVSNIALEMSIEVTPDLKQSHLPSNQNLKLDGYSEKAYFKIKVTAY</sequence>
<organism evidence="1">
    <name type="scientific">hydrothermal vent metagenome</name>
    <dbReference type="NCBI Taxonomy" id="652676"/>
    <lineage>
        <taxon>unclassified sequences</taxon>
        <taxon>metagenomes</taxon>
        <taxon>ecological metagenomes</taxon>
    </lineage>
</organism>
<gene>
    <name evidence="1" type="ORF">MNBD_GAMMA04-707</name>
</gene>
<proteinExistence type="predicted"/>